<feature type="region of interest" description="Disordered" evidence="1">
    <location>
        <begin position="312"/>
        <end position="372"/>
    </location>
</feature>
<proteinExistence type="predicted"/>
<reference evidence="2 3" key="1">
    <citation type="submission" date="2014-02" db="EMBL/GenBank/DDBJ databases">
        <title>Expanding our view of genomic diversity in Candidatus Accumulibacter clades.</title>
        <authorList>
            <person name="Skennerton C.T."/>
            <person name="Barr J.J."/>
            <person name="Slater F.R."/>
            <person name="Bond P.L."/>
            <person name="Tyson G.W."/>
        </authorList>
    </citation>
    <scope>NUCLEOTIDE SEQUENCE [LARGE SCALE GENOMIC DNA]</scope>
    <source>
        <strain evidence="3">BA-91</strain>
    </source>
</reference>
<sequence length="372" mass="39481">MRNGDETPGVLDNAVARVVVEAGRTVEVDATSRRDALVRPRNGGRRRVGRIRGDDDLVRNSGGAAVGHRQAQHVAADQVGAQARCGRAGVIERGRARRRLVDEFPGVADRGALGVTAAAPVETYRRAGGNALVGPGIGGRRRIGRAGVDADEGRRAVDLAVVDDQLEPVIAGLVGEEQRPRAVDADECREAAGRAFLERPQIRQAVAVRIAAEASVDFDVGASGDVAVASGVGDRRAIDVEPHFGREQALQQALEARRDAQPHRHRFGENGVERVEVVAGDGVAVRSVVVQRAEHRDRCAGVVQALQVDGSGDDARIVDHGGHANGRRHARGDARRCQLHRTDARRGPGGERQQQADKQRQSGQQGGEPSGG</sequence>
<name>A0A080M6V6_9PROT</name>
<organism evidence="2 3">
    <name type="scientific">Candidatus Accumulibacter phosphatis</name>
    <dbReference type="NCBI Taxonomy" id="327160"/>
    <lineage>
        <taxon>Bacteria</taxon>
        <taxon>Pseudomonadati</taxon>
        <taxon>Pseudomonadota</taxon>
        <taxon>Betaproteobacteria</taxon>
        <taxon>Candidatus Accumulibacter</taxon>
    </lineage>
</organism>
<evidence type="ECO:0000313" key="3">
    <source>
        <dbReference type="Proteomes" id="UP000020077"/>
    </source>
</evidence>
<gene>
    <name evidence="2" type="ORF">AW09_001933</name>
</gene>
<comment type="caution">
    <text evidence="2">The sequence shown here is derived from an EMBL/GenBank/DDBJ whole genome shotgun (WGS) entry which is preliminary data.</text>
</comment>
<evidence type="ECO:0000313" key="2">
    <source>
        <dbReference type="EMBL" id="KFB72849.1"/>
    </source>
</evidence>
<dbReference type="AlphaFoldDB" id="A0A080M6V6"/>
<dbReference type="EMBL" id="JDVG02000327">
    <property type="protein sequence ID" value="KFB72849.1"/>
    <property type="molecule type" value="Genomic_DNA"/>
</dbReference>
<feature type="compositionally biased region" description="Basic and acidic residues" evidence="1">
    <location>
        <begin position="331"/>
        <end position="360"/>
    </location>
</feature>
<evidence type="ECO:0000256" key="1">
    <source>
        <dbReference type="SAM" id="MobiDB-lite"/>
    </source>
</evidence>
<accession>A0A080M6V6</accession>
<dbReference type="Proteomes" id="UP000020077">
    <property type="component" value="Unassembled WGS sequence"/>
</dbReference>
<protein>
    <submittedName>
        <fullName evidence="2">Uncharacterized protein</fullName>
    </submittedName>
</protein>
<feature type="compositionally biased region" description="Basic and acidic residues" evidence="1">
    <location>
        <begin position="313"/>
        <end position="322"/>
    </location>
</feature>